<keyword evidence="1" id="KW-0812">Transmembrane</keyword>
<reference evidence="3 4" key="1">
    <citation type="journal article" date="2021" name="Hortic Res">
        <title>The domestication of Cucurbita argyrosperma as revealed by the genome of its wild relative.</title>
        <authorList>
            <person name="Barrera-Redondo J."/>
            <person name="Sanchez-de la Vega G."/>
            <person name="Aguirre-Liguori J.A."/>
            <person name="Castellanos-Morales G."/>
            <person name="Gutierrez-Guerrero Y.T."/>
            <person name="Aguirre-Dugua X."/>
            <person name="Aguirre-Planter E."/>
            <person name="Tenaillon M.I."/>
            <person name="Lira-Saade R."/>
            <person name="Eguiarte L.E."/>
        </authorList>
    </citation>
    <scope>NUCLEOTIDE SEQUENCE [LARGE SCALE GENOMIC DNA]</scope>
    <source>
        <strain evidence="3">JBR-2021</strain>
    </source>
</reference>
<gene>
    <name evidence="3" type="ORF">SDJN03_05370</name>
</gene>
<accession>A0AAV6NQC1</accession>
<feature type="non-terminal residue" evidence="3">
    <location>
        <position position="1"/>
    </location>
</feature>
<keyword evidence="1" id="KW-0472">Membrane</keyword>
<keyword evidence="1" id="KW-1133">Transmembrane helix</keyword>
<dbReference type="AlphaFoldDB" id="A0AAV6NQC1"/>
<dbReference type="EMBL" id="JAGKQH010000004">
    <property type="protein sequence ID" value="KAG6600137.1"/>
    <property type="molecule type" value="Genomic_DNA"/>
</dbReference>
<evidence type="ECO:0000256" key="2">
    <source>
        <dbReference type="SAM" id="SignalP"/>
    </source>
</evidence>
<evidence type="ECO:0000256" key="1">
    <source>
        <dbReference type="SAM" id="Phobius"/>
    </source>
</evidence>
<evidence type="ECO:0000313" key="3">
    <source>
        <dbReference type="EMBL" id="KAG6600137.1"/>
    </source>
</evidence>
<proteinExistence type="predicted"/>
<feature type="signal peptide" evidence="2">
    <location>
        <begin position="1"/>
        <end position="23"/>
    </location>
</feature>
<evidence type="ECO:0008006" key="5">
    <source>
        <dbReference type="Google" id="ProtNLM"/>
    </source>
</evidence>
<keyword evidence="4" id="KW-1185">Reference proteome</keyword>
<name>A0AAV6NQC1_9ROSI</name>
<protein>
    <recommendedName>
        <fullName evidence="5">Transmembrane protein</fullName>
    </recommendedName>
</protein>
<dbReference type="Proteomes" id="UP000685013">
    <property type="component" value="Chromosome 4"/>
</dbReference>
<sequence>MANNLIFTALAASFALLFTLVAADNSMPGMDMPPNPSPPTSPGSYASFTSPSSVLGLLLILLTMFIVKDRI</sequence>
<feature type="transmembrane region" description="Helical" evidence="1">
    <location>
        <begin position="47"/>
        <end position="67"/>
    </location>
</feature>
<evidence type="ECO:0000313" key="4">
    <source>
        <dbReference type="Proteomes" id="UP000685013"/>
    </source>
</evidence>
<organism evidence="3 4">
    <name type="scientific">Cucurbita argyrosperma subsp. sororia</name>
    <dbReference type="NCBI Taxonomy" id="37648"/>
    <lineage>
        <taxon>Eukaryota</taxon>
        <taxon>Viridiplantae</taxon>
        <taxon>Streptophyta</taxon>
        <taxon>Embryophyta</taxon>
        <taxon>Tracheophyta</taxon>
        <taxon>Spermatophyta</taxon>
        <taxon>Magnoliopsida</taxon>
        <taxon>eudicotyledons</taxon>
        <taxon>Gunneridae</taxon>
        <taxon>Pentapetalae</taxon>
        <taxon>rosids</taxon>
        <taxon>fabids</taxon>
        <taxon>Cucurbitales</taxon>
        <taxon>Cucurbitaceae</taxon>
        <taxon>Cucurbiteae</taxon>
        <taxon>Cucurbita</taxon>
    </lineage>
</organism>
<comment type="caution">
    <text evidence="3">The sequence shown here is derived from an EMBL/GenBank/DDBJ whole genome shotgun (WGS) entry which is preliminary data.</text>
</comment>
<keyword evidence="2" id="KW-0732">Signal</keyword>
<feature type="chain" id="PRO_5043563260" description="Transmembrane protein" evidence="2">
    <location>
        <begin position="24"/>
        <end position="71"/>
    </location>
</feature>